<organism evidence="2 3">
    <name type="scientific">Symbiodinium natans</name>
    <dbReference type="NCBI Taxonomy" id="878477"/>
    <lineage>
        <taxon>Eukaryota</taxon>
        <taxon>Sar</taxon>
        <taxon>Alveolata</taxon>
        <taxon>Dinophyceae</taxon>
        <taxon>Suessiales</taxon>
        <taxon>Symbiodiniaceae</taxon>
        <taxon>Symbiodinium</taxon>
    </lineage>
</organism>
<comment type="caution">
    <text evidence="2">The sequence shown here is derived from an EMBL/GenBank/DDBJ whole genome shotgun (WGS) entry which is preliminary data.</text>
</comment>
<accession>A0A812Q4K4</accession>
<gene>
    <name evidence="2" type="ORF">SNAT2548_LOCUS20597</name>
</gene>
<keyword evidence="1" id="KW-0812">Transmembrane</keyword>
<dbReference type="Gene3D" id="2.60.220.50">
    <property type="match status" value="1"/>
</dbReference>
<name>A0A812Q4K4_9DINO</name>
<keyword evidence="1" id="KW-0472">Membrane</keyword>
<dbReference type="Proteomes" id="UP000604046">
    <property type="component" value="Unassembled WGS sequence"/>
</dbReference>
<evidence type="ECO:0000313" key="2">
    <source>
        <dbReference type="EMBL" id="CAE7377071.1"/>
    </source>
</evidence>
<feature type="non-terminal residue" evidence="2">
    <location>
        <position position="1971"/>
    </location>
</feature>
<proteinExistence type="predicted"/>
<evidence type="ECO:0000313" key="3">
    <source>
        <dbReference type="Proteomes" id="UP000604046"/>
    </source>
</evidence>
<protein>
    <submittedName>
        <fullName evidence="2">Uncharacterized protein</fullName>
    </submittedName>
</protein>
<dbReference type="EMBL" id="CAJNDS010002214">
    <property type="protein sequence ID" value="CAE7377071.1"/>
    <property type="molecule type" value="Genomic_DNA"/>
</dbReference>
<evidence type="ECO:0000256" key="1">
    <source>
        <dbReference type="SAM" id="Phobius"/>
    </source>
</evidence>
<keyword evidence="1" id="KW-1133">Transmembrane helix</keyword>
<feature type="transmembrane region" description="Helical" evidence="1">
    <location>
        <begin position="1898"/>
        <end position="1921"/>
    </location>
</feature>
<dbReference type="InterPro" id="IPR046338">
    <property type="entry name" value="GAIN_dom_sf"/>
</dbReference>
<reference evidence="2" key="1">
    <citation type="submission" date="2021-02" db="EMBL/GenBank/DDBJ databases">
        <authorList>
            <person name="Dougan E. K."/>
            <person name="Rhodes N."/>
            <person name="Thang M."/>
            <person name="Chan C."/>
        </authorList>
    </citation>
    <scope>NUCLEOTIDE SEQUENCE</scope>
</reference>
<keyword evidence="3" id="KW-1185">Reference proteome</keyword>
<sequence length="1971" mass="213455">MDDEGCIQSHEFSREAMNYEQVLRHPEDATCQIRVNPNNTRLLHVEYWRPASMFVMNGVNYFRLVGPHAITPQGGMFYRAPRSSLDGGEGWRLCLKEAREPSWTVTSGLCLIDAEDCLVSPSYPATMSPGLKCEIEMKPGVIKAIEARDWVHAPNDDFQDFGVMMINSQPYGARRAPPEGVVPVGTLKFWGQRADEQPSVYEMLNRIRRMDPDAVTEEVLEQLRAATTQPRWIPAKFRLCLKEGDYTTTTTTTTEVITHGWQVEGPCMGPGFSAPNGCFSSHDRIFQSYGRGDACTINIPENNELRLRFKTWDLREGATLVVNGLEYSTYYSDRPDGVIPQGSITWSVDAESESTGEGWVLCPEEVPEWEIVSGPCVMDEDGCITSTDYPDHYEECRIHAREGLGDWKGVQVARFSVDGDGSELLVDGRKVYETGLWRLPLGKIEWRGVSELSTQSFSGWKICLEVLPTVTATTTSTTFWQAWPRSGWRKQGSCRFSPDGCISSTNYPEFYPEADACSIEVNPGNQRPLQVVAFNTELDSDILVVNDVSYAGGSPTGLDGVVPQGTITWLADGDGNRESGWKICLGQTTTTTTTAYDPFGIVCPSGSMRCEDSAGAWCDDRPPFCPPLCTGSERRCFIKDYDASGQLTGNDPGEVCVAVGSPCPCNEQWEKPCVMDTQGTQRCFHKDKDCPFWCPSGEKECWWAAYDNSGYPDRSLAAEKFCHPEAEFCPCHEEHEELCFSAAGSPYCLSKVQGPCPRFCQSNQKKCTELSYDEAGNIIQDDPGSDGSGGYGLAENEFCVEADKRCPCHSVWEQECTNQQGDTWCQSINSPCPAVCGEAAKCIHASGRESCITETGCVCEDDELTCVNEETQLTFCNSRAIWEVCPLTCQASQKKCQIHAGVTTPAGFWRSNYIDYCFSGVDESCPTECDLTTMTKCPSDGGRETCVFGVAATCPLVCGAYEGVCHLVNYDSKGERYFTSVCGDPYNCGCGENAVQCPASQGGKPFCEKASLGCPLTCGPTEKKCVPISFTAEGAPDFSVGGSETCVPISRSCPCSQNAKLCRWTDEQGQPREACQPTSRPCPVSCQATEKKCDVVDFSEDGQRGEVLEVCVPSDDPCPCGLNAQRCITRREEFCAPRVDFATGFAYRCPVQCGNDEQECEHKSFDSEGNFLASWKECSTNCWNECKGQNSFLCQKAATAFSRATRQCLPLNGGYCKPDCPEGEVACPLVVNYSPEGSSLRSVQPSVGCAADYDACPCGTEAKSCPGAGCRFKGEECPLFCGNGQKKCFVQDFSEDEQLISERQVCVSDDALCPCGQNTMRCPSSPACLLPSAAALVCPCRESETVCDVQDYTPEGKMSTLTTLCVPIGVDCPCGANSQECTDRNDPQKVTCIAEWAGQLRNRCPTPCTPEEEASGRTTCVQTNLNTDGSFQSEFISCGDPNDPDYCPPGQNMQQCPSGSVIPTADYCEDLYFIECDANGFCSTVGGSGYGYGCGDGYGNGYGNGYGSRGYGSRGYGSHGYGSGCDGHDSYVAGQSDMYFDYDLGGRRLDDVMGSLEDVRMKMNSALQLPPGFTTTIALKTGTARRLSTDSSSADPRRTNTNKAVMTFRIANQGANPVLPDVVAEQMKTQVSSGKSGMAAALSQIGSVNTQAGIPVASTQTRVQLPTTAKTSTPPPSDVPFSKLIIDAMSAAAEAAATMLKGGNSTVKTAMGQVSFFELSDMSADMVVQVSSVFGNTSADSPIVVSLPAGLVSMLLGQGTAVLQVFQFPALAGKLPLNDERGSVTIQSGIVDISILQEMKSNQSNQSNADNESVLTLAPVDLFGLRDSIFVRLSDADPHPEDRCAYFDEVVQRWSYSGTFMSTERPGSWCSTNHLTMFAILQAPDLRPTSTSSSLKSLVIAVVLGAVSFGLLLGLGALALACCATKPTQRHVQPFQPFQEENALATVAPGGYEDERLFVATVAVADAEQPE</sequence>